<keyword evidence="9" id="KW-0735">Signal-anchor</keyword>
<sequence length="246" mass="27171">MTTLDVVIPVYNEERDLPRCVDRLLTELPKLFPHDFRITIADNASTDHTLQIAENLTRAHDQVRSVHLPRKGRGGALKEVWSVSDAEVLAYMDVDLSTDLRALAPLVAPLLSGHSDLAIGSRLAHGARVTRSAKREVISRCYNVLLRATLGTHITDAQCGFKAIHARAAHRLLPHVEDTGWFFDTELLVLAQRAGLRVHEVPVDWVEDPDSSVDILATALADLRGIARLRRSTPALPVTTPERVTA</sequence>
<comment type="pathway">
    <text evidence="2">Protein modification; protein glycosylation.</text>
</comment>
<keyword evidence="10" id="KW-1133">Transmembrane helix</keyword>
<proteinExistence type="inferred from homology"/>
<dbReference type="OrthoDB" id="2369748at2"/>
<dbReference type="EC" id="2.4.1.117" evidence="4"/>
<evidence type="ECO:0000256" key="10">
    <source>
        <dbReference type="ARBA" id="ARBA00022989"/>
    </source>
</evidence>
<dbReference type="PANTHER" id="PTHR10859">
    <property type="entry name" value="GLYCOSYL TRANSFERASE"/>
    <property type="match status" value="1"/>
</dbReference>
<evidence type="ECO:0000256" key="3">
    <source>
        <dbReference type="ARBA" id="ARBA00006739"/>
    </source>
</evidence>
<feature type="domain" description="Glycosyltransferase 2-like" evidence="13">
    <location>
        <begin position="6"/>
        <end position="171"/>
    </location>
</feature>
<dbReference type="EMBL" id="FOYL01000014">
    <property type="protein sequence ID" value="SFR28481.1"/>
    <property type="molecule type" value="Genomic_DNA"/>
</dbReference>
<dbReference type="GO" id="GO:0006487">
    <property type="term" value="P:protein N-linked glycosylation"/>
    <property type="evidence" value="ECO:0007669"/>
    <property type="project" value="TreeGrafter"/>
</dbReference>
<accession>A0A1I6FEW1</accession>
<dbReference type="SUPFAM" id="SSF53448">
    <property type="entry name" value="Nucleotide-diphospho-sugar transferases"/>
    <property type="match status" value="1"/>
</dbReference>
<evidence type="ECO:0000256" key="5">
    <source>
        <dbReference type="ARBA" id="ARBA00022676"/>
    </source>
</evidence>
<dbReference type="InterPro" id="IPR001173">
    <property type="entry name" value="Glyco_trans_2-like"/>
</dbReference>
<evidence type="ECO:0000256" key="4">
    <source>
        <dbReference type="ARBA" id="ARBA00012583"/>
    </source>
</evidence>
<comment type="similarity">
    <text evidence="3">Belongs to the glycosyltransferase 2 family.</text>
</comment>
<reference evidence="15" key="1">
    <citation type="submission" date="2016-10" db="EMBL/GenBank/DDBJ databases">
        <authorList>
            <person name="Varghese N."/>
            <person name="Submissions S."/>
        </authorList>
    </citation>
    <scope>NUCLEOTIDE SEQUENCE [LARGE SCALE GENOMIC DNA]</scope>
    <source>
        <strain evidence="15">DSM 44232</strain>
    </source>
</reference>
<keyword evidence="5" id="KW-0328">Glycosyltransferase</keyword>
<dbReference type="STRING" id="84724.SAMN04488564_11442"/>
<evidence type="ECO:0000256" key="6">
    <source>
        <dbReference type="ARBA" id="ARBA00022679"/>
    </source>
</evidence>
<organism evidence="14 15">
    <name type="scientific">Lentzea waywayandensis</name>
    <dbReference type="NCBI Taxonomy" id="84724"/>
    <lineage>
        <taxon>Bacteria</taxon>
        <taxon>Bacillati</taxon>
        <taxon>Actinomycetota</taxon>
        <taxon>Actinomycetes</taxon>
        <taxon>Pseudonocardiales</taxon>
        <taxon>Pseudonocardiaceae</taxon>
        <taxon>Lentzea</taxon>
    </lineage>
</organism>
<dbReference type="GO" id="GO:0004581">
    <property type="term" value="F:dolichyl-phosphate beta-glucosyltransferase activity"/>
    <property type="evidence" value="ECO:0007669"/>
    <property type="project" value="UniProtKB-EC"/>
</dbReference>
<protein>
    <recommendedName>
        <fullName evidence="4">dolichyl-phosphate beta-glucosyltransferase</fullName>
        <ecNumber evidence="4">2.4.1.117</ecNumber>
    </recommendedName>
</protein>
<comment type="catalytic activity">
    <reaction evidence="12">
        <text>a di-trans,poly-cis-dolichyl phosphate + UDP-alpha-D-glucose = a di-trans,poly-cis-dolichyl beta-D-glucosyl phosphate + UDP</text>
        <dbReference type="Rhea" id="RHEA:15401"/>
        <dbReference type="Rhea" id="RHEA-COMP:19498"/>
        <dbReference type="Rhea" id="RHEA-COMP:19502"/>
        <dbReference type="ChEBI" id="CHEBI:57525"/>
        <dbReference type="ChEBI" id="CHEBI:57683"/>
        <dbReference type="ChEBI" id="CHEBI:58223"/>
        <dbReference type="ChEBI" id="CHEBI:58885"/>
        <dbReference type="EC" id="2.4.1.117"/>
    </reaction>
    <physiologicalReaction direction="left-to-right" evidence="12">
        <dbReference type="Rhea" id="RHEA:15402"/>
    </physiologicalReaction>
</comment>
<dbReference type="PANTHER" id="PTHR10859:SF91">
    <property type="entry name" value="DOLICHYL-PHOSPHATE BETA-GLUCOSYLTRANSFERASE"/>
    <property type="match status" value="1"/>
</dbReference>
<dbReference type="Gene3D" id="3.90.550.10">
    <property type="entry name" value="Spore Coat Polysaccharide Biosynthesis Protein SpsA, Chain A"/>
    <property type="match status" value="1"/>
</dbReference>
<keyword evidence="8" id="KW-0256">Endoplasmic reticulum</keyword>
<evidence type="ECO:0000256" key="2">
    <source>
        <dbReference type="ARBA" id="ARBA00004922"/>
    </source>
</evidence>
<keyword evidence="7" id="KW-0812">Transmembrane</keyword>
<gene>
    <name evidence="14" type="ORF">SAMN04488564_11442</name>
</gene>
<dbReference type="Proteomes" id="UP000198583">
    <property type="component" value="Unassembled WGS sequence"/>
</dbReference>
<evidence type="ECO:0000313" key="15">
    <source>
        <dbReference type="Proteomes" id="UP000198583"/>
    </source>
</evidence>
<name>A0A1I6FEW1_9PSEU</name>
<evidence type="ECO:0000256" key="7">
    <source>
        <dbReference type="ARBA" id="ARBA00022692"/>
    </source>
</evidence>
<dbReference type="AlphaFoldDB" id="A0A1I6FEW1"/>
<comment type="subcellular location">
    <subcellularLocation>
        <location evidence="1">Endoplasmic reticulum membrane</location>
        <topology evidence="1">Single-pass membrane protein</topology>
    </subcellularLocation>
</comment>
<keyword evidence="11" id="KW-0472">Membrane</keyword>
<keyword evidence="6 14" id="KW-0808">Transferase</keyword>
<dbReference type="InterPro" id="IPR035518">
    <property type="entry name" value="DPG_synthase"/>
</dbReference>
<evidence type="ECO:0000256" key="1">
    <source>
        <dbReference type="ARBA" id="ARBA00004389"/>
    </source>
</evidence>
<evidence type="ECO:0000256" key="9">
    <source>
        <dbReference type="ARBA" id="ARBA00022968"/>
    </source>
</evidence>
<evidence type="ECO:0000256" key="11">
    <source>
        <dbReference type="ARBA" id="ARBA00023136"/>
    </source>
</evidence>
<dbReference type="InterPro" id="IPR029044">
    <property type="entry name" value="Nucleotide-diphossugar_trans"/>
</dbReference>
<dbReference type="Pfam" id="PF00535">
    <property type="entry name" value="Glycos_transf_2"/>
    <property type="match status" value="1"/>
</dbReference>
<dbReference type="CDD" id="cd04188">
    <property type="entry name" value="DPG_synthase"/>
    <property type="match status" value="1"/>
</dbReference>
<evidence type="ECO:0000256" key="12">
    <source>
        <dbReference type="ARBA" id="ARBA00045097"/>
    </source>
</evidence>
<evidence type="ECO:0000256" key="8">
    <source>
        <dbReference type="ARBA" id="ARBA00022824"/>
    </source>
</evidence>
<keyword evidence="15" id="KW-1185">Reference proteome</keyword>
<evidence type="ECO:0000259" key="13">
    <source>
        <dbReference type="Pfam" id="PF00535"/>
    </source>
</evidence>
<evidence type="ECO:0000313" key="14">
    <source>
        <dbReference type="EMBL" id="SFR28481.1"/>
    </source>
</evidence>